<reference evidence="1 2" key="1">
    <citation type="submission" date="2019-01" db="EMBL/GenBank/DDBJ databases">
        <title>Ktedonosporobacter rubrisoli SCAWS-G2.</title>
        <authorList>
            <person name="Huang Y."/>
            <person name="Yan B."/>
        </authorList>
    </citation>
    <scope>NUCLEOTIDE SEQUENCE [LARGE SCALE GENOMIC DNA]</scope>
    <source>
        <strain evidence="1 2">SCAWS-G2</strain>
    </source>
</reference>
<gene>
    <name evidence="1" type="ORF">EPA93_27525</name>
</gene>
<dbReference type="OrthoDB" id="163985at2"/>
<dbReference type="RefSeq" id="WP_129890580.1">
    <property type="nucleotide sequence ID" value="NZ_CP035758.1"/>
</dbReference>
<accession>A0A4P6JV40</accession>
<keyword evidence="2" id="KW-1185">Reference proteome</keyword>
<dbReference type="KEGG" id="kbs:EPA93_27525"/>
<dbReference type="EMBL" id="CP035758">
    <property type="protein sequence ID" value="QBD79528.1"/>
    <property type="molecule type" value="Genomic_DNA"/>
</dbReference>
<evidence type="ECO:0000313" key="2">
    <source>
        <dbReference type="Proteomes" id="UP000290365"/>
    </source>
</evidence>
<dbReference type="Proteomes" id="UP000290365">
    <property type="component" value="Chromosome"/>
</dbReference>
<sequence length="175" mass="18978">MFGRITKYSMWALLALGILALVSACGIAEAQIHTTYAFYSPMTLPKDRHTIPDDPSFVYRTGEQIGLTWTPQPNGETQNDQPQQVTIEAGLVGPFASVADLKSAESFDGNTISGRVAIFTPPIKTNNWANKSQGLSLALPNALAPGYYMLVQRIRVGDQGPKQPIPTGSIINIMK</sequence>
<dbReference type="PROSITE" id="PS51257">
    <property type="entry name" value="PROKAR_LIPOPROTEIN"/>
    <property type="match status" value="1"/>
</dbReference>
<protein>
    <submittedName>
        <fullName evidence="1">Uncharacterized protein</fullName>
    </submittedName>
</protein>
<evidence type="ECO:0000313" key="1">
    <source>
        <dbReference type="EMBL" id="QBD79528.1"/>
    </source>
</evidence>
<dbReference type="AlphaFoldDB" id="A0A4P6JV40"/>
<name>A0A4P6JV40_KTERU</name>
<organism evidence="1 2">
    <name type="scientific">Ktedonosporobacter rubrisoli</name>
    <dbReference type="NCBI Taxonomy" id="2509675"/>
    <lineage>
        <taxon>Bacteria</taxon>
        <taxon>Bacillati</taxon>
        <taxon>Chloroflexota</taxon>
        <taxon>Ktedonobacteria</taxon>
        <taxon>Ktedonobacterales</taxon>
        <taxon>Ktedonosporobacteraceae</taxon>
        <taxon>Ktedonosporobacter</taxon>
    </lineage>
</organism>
<proteinExistence type="predicted"/>